<proteinExistence type="predicted"/>
<evidence type="ECO:0000256" key="1">
    <source>
        <dbReference type="SAM" id="MobiDB-lite"/>
    </source>
</evidence>
<evidence type="ECO:0000313" key="2">
    <source>
        <dbReference type="EMBL" id="KAL0947679.1"/>
    </source>
</evidence>
<reference evidence="3" key="1">
    <citation type="submission" date="2024-06" db="EMBL/GenBank/DDBJ databases">
        <title>Multi-omics analyses provide insights into the biosynthesis of the anticancer antibiotic pleurotin in Hohenbuehelia grisea.</title>
        <authorList>
            <person name="Weaver J.A."/>
            <person name="Alberti F."/>
        </authorList>
    </citation>
    <scope>NUCLEOTIDE SEQUENCE [LARGE SCALE GENOMIC DNA]</scope>
    <source>
        <strain evidence="3">T-177</strain>
    </source>
</reference>
<dbReference type="InterPro" id="IPR003563">
    <property type="entry name" value="8ODP"/>
</dbReference>
<comment type="caution">
    <text evidence="2">The sequence shown here is derived from an EMBL/GenBank/DDBJ whole genome shotgun (WGS) entry which is preliminary data.</text>
</comment>
<sequence>MSTPPGIPPDDFVEVTKGGNEGSPWTTSETTRYYTSVFIMKNGKILLGLKKRGFGQGYYNGFGRSPYELELRASTNSSLKKLYLILYRR</sequence>
<keyword evidence="3" id="KW-1185">Reference proteome</keyword>
<protein>
    <submittedName>
        <fullName evidence="2">Uncharacterized protein</fullName>
    </submittedName>
</protein>
<dbReference type="Proteomes" id="UP001556367">
    <property type="component" value="Unassembled WGS sequence"/>
</dbReference>
<feature type="region of interest" description="Disordered" evidence="1">
    <location>
        <begin position="1"/>
        <end position="24"/>
    </location>
</feature>
<name>A0ABR3IWR5_9AGAR</name>
<organism evidence="2 3">
    <name type="scientific">Hohenbuehelia grisea</name>
    <dbReference type="NCBI Taxonomy" id="104357"/>
    <lineage>
        <taxon>Eukaryota</taxon>
        <taxon>Fungi</taxon>
        <taxon>Dikarya</taxon>
        <taxon>Basidiomycota</taxon>
        <taxon>Agaricomycotina</taxon>
        <taxon>Agaricomycetes</taxon>
        <taxon>Agaricomycetidae</taxon>
        <taxon>Agaricales</taxon>
        <taxon>Pleurotineae</taxon>
        <taxon>Pleurotaceae</taxon>
        <taxon>Hohenbuehelia</taxon>
    </lineage>
</organism>
<gene>
    <name evidence="2" type="ORF">HGRIS_013767</name>
</gene>
<accession>A0ABR3IWR5</accession>
<dbReference type="EMBL" id="JASNQZ010000015">
    <property type="protein sequence ID" value="KAL0947679.1"/>
    <property type="molecule type" value="Genomic_DNA"/>
</dbReference>
<evidence type="ECO:0000313" key="3">
    <source>
        <dbReference type="Proteomes" id="UP001556367"/>
    </source>
</evidence>
<dbReference type="PRINTS" id="PR01403">
    <property type="entry name" value="8OXTPHPHTASE"/>
</dbReference>